<dbReference type="RefSeq" id="WP_305028204.1">
    <property type="nucleotide sequence ID" value="NZ_JAUQTA010000001.1"/>
</dbReference>
<feature type="region of interest" description="Disordered" evidence="1">
    <location>
        <begin position="1"/>
        <end position="33"/>
    </location>
</feature>
<reference evidence="3 4" key="1">
    <citation type="submission" date="2023-07" db="EMBL/GenBank/DDBJ databases">
        <title>Nocardioides sp. nov WY-20 isolated from soil.</title>
        <authorList>
            <person name="Liu B."/>
            <person name="Wan Y."/>
        </authorList>
    </citation>
    <scope>NUCLEOTIDE SEQUENCE [LARGE SCALE GENOMIC DNA]</scope>
    <source>
        <strain evidence="3 4">WY-20</strain>
    </source>
</reference>
<dbReference type="InterPro" id="IPR010767">
    <property type="entry name" value="Phage_CGC-2007_Cje0229"/>
</dbReference>
<evidence type="ECO:0000313" key="4">
    <source>
        <dbReference type="Proteomes" id="UP001233314"/>
    </source>
</evidence>
<keyword evidence="2" id="KW-0812">Transmembrane</keyword>
<evidence type="ECO:0000256" key="1">
    <source>
        <dbReference type="SAM" id="MobiDB-lite"/>
    </source>
</evidence>
<gene>
    <name evidence="3" type="ORF">Q5722_10770</name>
</gene>
<keyword evidence="4" id="KW-1185">Reference proteome</keyword>
<feature type="transmembrane region" description="Helical" evidence="2">
    <location>
        <begin position="214"/>
        <end position="234"/>
    </location>
</feature>
<name>A0ABT9B1X2_9ACTN</name>
<keyword evidence="2" id="KW-1133">Transmembrane helix</keyword>
<proteinExistence type="predicted"/>
<protein>
    <submittedName>
        <fullName evidence="3">DUF1353 domain-containing protein</fullName>
    </submittedName>
</protein>
<keyword evidence="2" id="KW-0472">Membrane</keyword>
<dbReference type="Pfam" id="PF07087">
    <property type="entry name" value="DUF1353"/>
    <property type="match status" value="1"/>
</dbReference>
<feature type="transmembrane region" description="Helical" evidence="2">
    <location>
        <begin position="174"/>
        <end position="194"/>
    </location>
</feature>
<evidence type="ECO:0000313" key="3">
    <source>
        <dbReference type="EMBL" id="MDO7868850.1"/>
    </source>
</evidence>
<evidence type="ECO:0000256" key="2">
    <source>
        <dbReference type="SAM" id="Phobius"/>
    </source>
</evidence>
<sequence length="289" mass="31673">MEPEAPIPHEPRRFFDGGVAPSHDQPEVPPDDLADPRIVLERRLDPAGRERLLMLRRIGYLDRRFGPLLVPARADFLTDLASVPALFTWLVPKTGAHLPAALLHDGLCHQGAFVSPDGRRVALTRVDADRIFRDAMADAGTPLVRRWLVWAAVTTNTLWRGRDNRWSAARQWRYRLAVVGTLGLVAVLGVLATLDLADVLEVVPWMGHGSFLAELARGGAMAVVLPALLGLLWGRFRVAGWIMCIGLALLLHVTIALAFLTGLYWAAEAAAALLTRRRTSGSSAGQRSE</sequence>
<dbReference type="Proteomes" id="UP001233314">
    <property type="component" value="Unassembled WGS sequence"/>
</dbReference>
<accession>A0ABT9B1X2</accession>
<feature type="transmembrane region" description="Helical" evidence="2">
    <location>
        <begin position="241"/>
        <end position="267"/>
    </location>
</feature>
<organism evidence="3 4">
    <name type="scientific">Nocardioides jiangxiensis</name>
    <dbReference type="NCBI Taxonomy" id="3064524"/>
    <lineage>
        <taxon>Bacteria</taxon>
        <taxon>Bacillati</taxon>
        <taxon>Actinomycetota</taxon>
        <taxon>Actinomycetes</taxon>
        <taxon>Propionibacteriales</taxon>
        <taxon>Nocardioidaceae</taxon>
        <taxon>Nocardioides</taxon>
    </lineage>
</organism>
<comment type="caution">
    <text evidence="3">The sequence shown here is derived from an EMBL/GenBank/DDBJ whole genome shotgun (WGS) entry which is preliminary data.</text>
</comment>
<dbReference type="EMBL" id="JAUQTA010000001">
    <property type="protein sequence ID" value="MDO7868850.1"/>
    <property type="molecule type" value="Genomic_DNA"/>
</dbReference>